<dbReference type="Proteomes" id="UP001501414">
    <property type="component" value="Unassembled WGS sequence"/>
</dbReference>
<dbReference type="InterPro" id="IPR007497">
    <property type="entry name" value="SIMPL/DUF541"/>
</dbReference>
<dbReference type="Gene3D" id="3.30.110.170">
    <property type="entry name" value="Protein of unknown function (DUF541), domain 1"/>
    <property type="match status" value="1"/>
</dbReference>
<dbReference type="PANTHER" id="PTHR34387:SF1">
    <property type="entry name" value="PERIPLASMIC IMMUNOGENIC PROTEIN"/>
    <property type="match status" value="1"/>
</dbReference>
<organism evidence="1 2">
    <name type="scientific">Pseudonocardia kongjuensis</name>
    <dbReference type="NCBI Taxonomy" id="102227"/>
    <lineage>
        <taxon>Bacteria</taxon>
        <taxon>Bacillati</taxon>
        <taxon>Actinomycetota</taxon>
        <taxon>Actinomycetes</taxon>
        <taxon>Pseudonocardiales</taxon>
        <taxon>Pseudonocardiaceae</taxon>
        <taxon>Pseudonocardia</taxon>
    </lineage>
</organism>
<gene>
    <name evidence="1" type="ORF">GCM10009613_23930</name>
</gene>
<protein>
    <recommendedName>
        <fullName evidence="3">SIMPL domain-containing protein</fullName>
    </recommendedName>
</protein>
<reference evidence="1 2" key="1">
    <citation type="journal article" date="2019" name="Int. J. Syst. Evol. Microbiol.">
        <title>The Global Catalogue of Microorganisms (GCM) 10K type strain sequencing project: providing services to taxonomists for standard genome sequencing and annotation.</title>
        <authorList>
            <consortium name="The Broad Institute Genomics Platform"/>
            <consortium name="The Broad Institute Genome Sequencing Center for Infectious Disease"/>
            <person name="Wu L."/>
            <person name="Ma J."/>
        </authorList>
    </citation>
    <scope>NUCLEOTIDE SEQUENCE [LARGE SCALE GENOMIC DNA]</scope>
    <source>
        <strain evidence="1 2">JCM 11896</strain>
    </source>
</reference>
<dbReference type="InterPro" id="IPR052022">
    <property type="entry name" value="26kDa_periplasmic_antigen"/>
</dbReference>
<keyword evidence="2" id="KW-1185">Reference proteome</keyword>
<evidence type="ECO:0008006" key="3">
    <source>
        <dbReference type="Google" id="ProtNLM"/>
    </source>
</evidence>
<name>A0ABN1XQQ2_9PSEU</name>
<evidence type="ECO:0000313" key="2">
    <source>
        <dbReference type="Proteomes" id="UP001501414"/>
    </source>
</evidence>
<accession>A0ABN1XQQ2</accession>
<proteinExistence type="predicted"/>
<dbReference type="PANTHER" id="PTHR34387">
    <property type="entry name" value="SLR1258 PROTEIN"/>
    <property type="match status" value="1"/>
</dbReference>
<sequence>MGPTATTLALMAEAPAGEVVIRVRGEFEREVPAERGTANLLVLAQGAEPGPVRARVEADAAAALADVRGRHDPEAGPVRRYVVGQVRTSVQQPSHKGRPRPAVYHASVSISVEFDDVARLGDWLSSLGAIEGVTVQGIGWDLATEHRRELERAVRQEALRQARERAQDYADALDLGPVRPRLVADVGLLGTHPGPSARAVGLSFAAAPESSGDGLGELLRPDDVTVQATVEAEFTV</sequence>
<dbReference type="Gene3D" id="3.30.70.2970">
    <property type="entry name" value="Protein of unknown function (DUF541), domain 2"/>
    <property type="match status" value="1"/>
</dbReference>
<dbReference type="Pfam" id="PF04402">
    <property type="entry name" value="SIMPL"/>
    <property type="match status" value="1"/>
</dbReference>
<evidence type="ECO:0000313" key="1">
    <source>
        <dbReference type="EMBL" id="GAA1387734.1"/>
    </source>
</evidence>
<comment type="caution">
    <text evidence="1">The sequence shown here is derived from an EMBL/GenBank/DDBJ whole genome shotgun (WGS) entry which is preliminary data.</text>
</comment>
<dbReference type="EMBL" id="BAAAJK010000007">
    <property type="protein sequence ID" value="GAA1387734.1"/>
    <property type="molecule type" value="Genomic_DNA"/>
</dbReference>